<organism evidence="1">
    <name type="scientific">marine sediment metagenome</name>
    <dbReference type="NCBI Taxonomy" id="412755"/>
    <lineage>
        <taxon>unclassified sequences</taxon>
        <taxon>metagenomes</taxon>
        <taxon>ecological metagenomes</taxon>
    </lineage>
</organism>
<comment type="caution">
    <text evidence="1">The sequence shown here is derived from an EMBL/GenBank/DDBJ whole genome shotgun (WGS) entry which is preliminary data.</text>
</comment>
<sequence>MCLPIGKGTNVRFALPEQKVFSIHDAIGVEVSWREVKHMKYQVGCVIRIIHLTVKGSVVDYTILFPQHNAAGKVFVLSEDGHEAAEFQYLLRTFCANLHRCRARPARR</sequence>
<name>X1D296_9ZZZZ</name>
<evidence type="ECO:0000313" key="1">
    <source>
        <dbReference type="EMBL" id="GAG90606.1"/>
    </source>
</evidence>
<accession>X1D296</accession>
<reference evidence="1" key="1">
    <citation type="journal article" date="2014" name="Front. Microbiol.">
        <title>High frequency of phylogenetically diverse reductive dehalogenase-homologous genes in deep subseafloor sedimentary metagenomes.</title>
        <authorList>
            <person name="Kawai M."/>
            <person name="Futagami T."/>
            <person name="Toyoda A."/>
            <person name="Takaki Y."/>
            <person name="Nishi S."/>
            <person name="Hori S."/>
            <person name="Arai W."/>
            <person name="Tsubouchi T."/>
            <person name="Morono Y."/>
            <person name="Uchiyama I."/>
            <person name="Ito T."/>
            <person name="Fujiyama A."/>
            <person name="Inagaki F."/>
            <person name="Takami H."/>
        </authorList>
    </citation>
    <scope>NUCLEOTIDE SEQUENCE</scope>
    <source>
        <strain evidence="1">Expedition CK06-06</strain>
    </source>
</reference>
<proteinExistence type="predicted"/>
<gene>
    <name evidence="1" type="ORF">S01H4_50187</name>
</gene>
<dbReference type="AlphaFoldDB" id="X1D296"/>
<dbReference type="EMBL" id="BART01028471">
    <property type="protein sequence ID" value="GAG90606.1"/>
    <property type="molecule type" value="Genomic_DNA"/>
</dbReference>
<protein>
    <submittedName>
        <fullName evidence="1">Uncharacterized protein</fullName>
    </submittedName>
</protein>